<name>A0ABR6YW76_9FIRM</name>
<dbReference type="Proteomes" id="UP000622405">
    <property type="component" value="Unassembled WGS sequence"/>
</dbReference>
<dbReference type="PANTHER" id="PTHR30383:SF5">
    <property type="entry name" value="SGNH HYDROLASE-TYPE ESTERASE DOMAIN-CONTAINING PROTEIN"/>
    <property type="match status" value="1"/>
</dbReference>
<proteinExistence type="predicted"/>
<accession>A0ABR6YW76</accession>
<dbReference type="Pfam" id="PF07538">
    <property type="entry name" value="ChW"/>
    <property type="match status" value="3"/>
</dbReference>
<organism evidence="2 3">
    <name type="scientific">Acetobacterium malicum</name>
    <dbReference type="NCBI Taxonomy" id="52692"/>
    <lineage>
        <taxon>Bacteria</taxon>
        <taxon>Bacillati</taxon>
        <taxon>Bacillota</taxon>
        <taxon>Clostridia</taxon>
        <taxon>Eubacteriales</taxon>
        <taxon>Eubacteriaceae</taxon>
        <taxon>Acetobacterium</taxon>
    </lineage>
</organism>
<gene>
    <name evidence="2" type="ORF">GH811_07050</name>
</gene>
<comment type="caution">
    <text evidence="2">The sequence shown here is derived from an EMBL/GenBank/DDBJ whole genome shotgun (WGS) entry which is preliminary data.</text>
</comment>
<evidence type="ECO:0000259" key="1">
    <source>
        <dbReference type="Pfam" id="PF13472"/>
    </source>
</evidence>
<reference evidence="2 3" key="1">
    <citation type="journal article" date="2020" name="mSystems">
        <title>Defining Genomic and Predicted Metabolic Features of the Acetobacterium Genus.</title>
        <authorList>
            <person name="Ross D.E."/>
            <person name="Marshall C.W."/>
            <person name="Gulliver D."/>
            <person name="May H.D."/>
            <person name="Norman R.S."/>
        </authorList>
    </citation>
    <scope>NUCLEOTIDE SEQUENCE [LARGE SCALE GENOMIC DNA]</scope>
    <source>
        <strain evidence="2 3">DSM 4132</strain>
    </source>
</reference>
<dbReference type="Pfam" id="PF13472">
    <property type="entry name" value="Lipase_GDSL_2"/>
    <property type="match status" value="1"/>
</dbReference>
<dbReference type="InterPro" id="IPR036514">
    <property type="entry name" value="SGNH_hydro_sf"/>
</dbReference>
<dbReference type="Gene3D" id="3.40.50.1110">
    <property type="entry name" value="SGNH hydrolase"/>
    <property type="match status" value="1"/>
</dbReference>
<dbReference type="EMBL" id="WJBE01000005">
    <property type="protein sequence ID" value="MBC3899369.1"/>
    <property type="molecule type" value="Genomic_DNA"/>
</dbReference>
<sequence>MATVFSINTQIEPEKGTKMKKSFFKSITGRFLIFLLMLSMIFSTGVFAAVNSDSNESSHDTIIDTQANGDIGVQYRGHVQNKGDVPLPVGNFVTGPGELGSQGEGLRLEGLRIELTGTVPSDAGISYQVHVQNKGWMGVVENGNFAGTTGEGLRIEAIKINLTGLDGYEVYYRGHVQNKGNIPVIDDAWGWVKNGAELGTTGESLRLESIEIKIVKTETYTALGDSIAYGMSATPGSGYVNLFYNDLIGVSGNEDLTLANLAVPGYTSSQLLGQLQSDPATITTLGQAKVITVSVGGNNILAPVIATLAAAFQLDPTSPTFPTDLATALAQPGAKDVITAAMPTIQTNVTASVTQFGTDWPQIVATIKTLAPQADIVVTTLYDPISSQDPLFAVFDPAIQTINTAIKTPGAGYRVADVYTAFATYQGSEPLVNFNWYTGNLDPHPTTAGHELIYQSHLNAVVINSY</sequence>
<feature type="domain" description="SGNH hydrolase-type esterase" evidence="1">
    <location>
        <begin position="222"/>
        <end position="452"/>
    </location>
</feature>
<dbReference type="InterPro" id="IPR006637">
    <property type="entry name" value="ChW"/>
</dbReference>
<protein>
    <recommendedName>
        <fullName evidence="1">SGNH hydrolase-type esterase domain-containing protein</fullName>
    </recommendedName>
</protein>
<dbReference type="SUPFAM" id="SSF52266">
    <property type="entry name" value="SGNH hydrolase"/>
    <property type="match status" value="1"/>
</dbReference>
<dbReference type="InterPro" id="IPR013830">
    <property type="entry name" value="SGNH_hydro"/>
</dbReference>
<keyword evidence="3" id="KW-1185">Reference proteome</keyword>
<dbReference type="InterPro" id="IPR051532">
    <property type="entry name" value="Ester_Hydrolysis_Enzymes"/>
</dbReference>
<dbReference type="SMART" id="SM00728">
    <property type="entry name" value="ChW"/>
    <property type="match status" value="3"/>
</dbReference>
<evidence type="ECO:0000313" key="3">
    <source>
        <dbReference type="Proteomes" id="UP000622405"/>
    </source>
</evidence>
<evidence type="ECO:0000313" key="2">
    <source>
        <dbReference type="EMBL" id="MBC3899369.1"/>
    </source>
</evidence>
<dbReference type="PANTHER" id="PTHR30383">
    <property type="entry name" value="THIOESTERASE 1/PROTEASE 1/LYSOPHOSPHOLIPASE L1"/>
    <property type="match status" value="1"/>
</dbReference>